<feature type="domain" description="HTH cro/C1-type" evidence="1">
    <location>
        <begin position="49"/>
        <end position="95"/>
    </location>
</feature>
<dbReference type="Gene3D" id="1.10.260.40">
    <property type="entry name" value="lambda repressor-like DNA-binding domains"/>
    <property type="match status" value="1"/>
</dbReference>
<dbReference type="Proteomes" id="UP000808337">
    <property type="component" value="Unassembled WGS sequence"/>
</dbReference>
<comment type="caution">
    <text evidence="2">The sequence shown here is derived from an EMBL/GenBank/DDBJ whole genome shotgun (WGS) entry which is preliminary data.</text>
</comment>
<dbReference type="Pfam" id="PF13443">
    <property type="entry name" value="HTH_26"/>
    <property type="match status" value="1"/>
</dbReference>
<dbReference type="SUPFAM" id="SSF47413">
    <property type="entry name" value="lambda repressor-like DNA-binding domains"/>
    <property type="match status" value="1"/>
</dbReference>
<gene>
    <name evidence="2" type="ORF">IPP15_07125</name>
</gene>
<sequence length="297" mass="33711">MEKKTNKARLYTSPLLEEIMSRITPLEMEQTHNRMLIAARMDDCMKDIGLSKIDLARKLNKQPSEITKWLSGTHNFTMETLTDIAFALNVNVRDLLLTNEDLEARNANMVLHSNNPEPGIMMFTPQNISALIPSGQTIAGEPETVYGPSKEFTPREKTKTSATADTYNITLKGIELLDSSMVRPPSISPDLTLLKYHIKFEYRIDKEKKLVFIIVHVRIITFPAEAEVGKLVVSHFYEIADFDQVIEIKEGDKFSIPQELTNILNDISLSTTRGVMFSTFKGTFLHHAVLPVMKQKR</sequence>
<dbReference type="InterPro" id="IPR010982">
    <property type="entry name" value="Lambda_DNA-bd_dom_sf"/>
</dbReference>
<evidence type="ECO:0000313" key="3">
    <source>
        <dbReference type="Proteomes" id="UP000808337"/>
    </source>
</evidence>
<dbReference type="EMBL" id="JADKGY010000004">
    <property type="protein sequence ID" value="MBK9982185.1"/>
    <property type="molecule type" value="Genomic_DNA"/>
</dbReference>
<dbReference type="PROSITE" id="PS50943">
    <property type="entry name" value="HTH_CROC1"/>
    <property type="match status" value="1"/>
</dbReference>
<dbReference type="InterPro" id="IPR001387">
    <property type="entry name" value="Cro/C1-type_HTH"/>
</dbReference>
<proteinExistence type="predicted"/>
<evidence type="ECO:0000259" key="1">
    <source>
        <dbReference type="PROSITE" id="PS50943"/>
    </source>
</evidence>
<reference evidence="2 3" key="1">
    <citation type="submission" date="2020-10" db="EMBL/GenBank/DDBJ databases">
        <title>Connecting structure to function with the recovery of over 1000 high-quality activated sludge metagenome-assembled genomes encoding full-length rRNA genes using long-read sequencing.</title>
        <authorList>
            <person name="Singleton C.M."/>
            <person name="Petriglieri F."/>
            <person name="Kristensen J.M."/>
            <person name="Kirkegaard R.H."/>
            <person name="Michaelsen T.Y."/>
            <person name="Andersen M.H."/>
            <person name="Karst S.M."/>
            <person name="Dueholm M.S."/>
            <person name="Nielsen P.H."/>
            <person name="Albertsen M."/>
        </authorList>
    </citation>
    <scope>NUCLEOTIDE SEQUENCE [LARGE SCALE GENOMIC DNA]</scope>
    <source>
        <strain evidence="2">Ribe_18-Q3-R11-54_MAXAC.273</strain>
    </source>
</reference>
<accession>A0A9D7SRX1</accession>
<organism evidence="2 3">
    <name type="scientific">Candidatus Opimibacter skivensis</name>
    <dbReference type="NCBI Taxonomy" id="2982028"/>
    <lineage>
        <taxon>Bacteria</taxon>
        <taxon>Pseudomonadati</taxon>
        <taxon>Bacteroidota</taxon>
        <taxon>Saprospiria</taxon>
        <taxon>Saprospirales</taxon>
        <taxon>Saprospiraceae</taxon>
        <taxon>Candidatus Opimibacter</taxon>
    </lineage>
</organism>
<evidence type="ECO:0000313" key="2">
    <source>
        <dbReference type="EMBL" id="MBK9982185.1"/>
    </source>
</evidence>
<dbReference type="AlphaFoldDB" id="A0A9D7SRX1"/>
<dbReference type="SMART" id="SM00530">
    <property type="entry name" value="HTH_XRE"/>
    <property type="match status" value="1"/>
</dbReference>
<name>A0A9D7SRX1_9BACT</name>
<protein>
    <submittedName>
        <fullName evidence="2">Helix-turn-helix domain-containing protein</fullName>
    </submittedName>
</protein>
<dbReference type="CDD" id="cd00093">
    <property type="entry name" value="HTH_XRE"/>
    <property type="match status" value="1"/>
</dbReference>
<dbReference type="GO" id="GO:0003677">
    <property type="term" value="F:DNA binding"/>
    <property type="evidence" value="ECO:0007669"/>
    <property type="project" value="InterPro"/>
</dbReference>